<evidence type="ECO:0008006" key="3">
    <source>
        <dbReference type="Google" id="ProtNLM"/>
    </source>
</evidence>
<evidence type="ECO:0000313" key="2">
    <source>
        <dbReference type="Proteomes" id="UP001598673"/>
    </source>
</evidence>
<keyword evidence="2" id="KW-1185">Reference proteome</keyword>
<evidence type="ECO:0000313" key="1">
    <source>
        <dbReference type="EMBL" id="MFD6796604.1"/>
    </source>
</evidence>
<sequence>MDPTVTEAWRRTRELAEKAGRVKASENLAEAWRELYGQHPDPSASYSAAVKAVENAALDVVFPNRQPGQLKTIHAASRELRKHPGRWRFVLREAETVPVGQGSTEVVTTMLDRFLRGETDRHADDENRASEPAEAAAALHLAVVLVQWFVTGAVQPKDSA</sequence>
<gene>
    <name evidence="1" type="ORF">ACFWGY_25030</name>
</gene>
<name>A0ABW6GBM6_9PSEU</name>
<reference evidence="1 2" key="1">
    <citation type="submission" date="2024-09" db="EMBL/GenBank/DDBJ databases">
        <title>The Natural Products Discovery Center: Release of the First 8490 Sequenced Strains for Exploring Actinobacteria Biosynthetic Diversity.</title>
        <authorList>
            <person name="Kalkreuter E."/>
            <person name="Kautsar S.A."/>
            <person name="Yang D."/>
            <person name="Bader C.D."/>
            <person name="Teijaro C.N."/>
            <person name="Fluegel L."/>
            <person name="Davis C.M."/>
            <person name="Simpson J.R."/>
            <person name="Lauterbach L."/>
            <person name="Steele A.D."/>
            <person name="Gui C."/>
            <person name="Meng S."/>
            <person name="Li G."/>
            <person name="Viehrig K."/>
            <person name="Ye F."/>
            <person name="Su P."/>
            <person name="Kiefer A.F."/>
            <person name="Nichols A."/>
            <person name="Cepeda A.J."/>
            <person name="Yan W."/>
            <person name="Fan B."/>
            <person name="Jiang Y."/>
            <person name="Adhikari A."/>
            <person name="Zheng C.-J."/>
            <person name="Schuster L."/>
            <person name="Cowan T.M."/>
            <person name="Smanski M.J."/>
            <person name="Chevrette M.G."/>
            <person name="De Carvalho L.P.S."/>
            <person name="Shen B."/>
        </authorList>
    </citation>
    <scope>NUCLEOTIDE SEQUENCE [LARGE SCALE GENOMIC DNA]</scope>
    <source>
        <strain evidence="1 2">NPDC060353</strain>
    </source>
</reference>
<protein>
    <recommendedName>
        <fullName evidence="3">SAV-6107-like HEPN domain-containing protein</fullName>
    </recommendedName>
</protein>
<accession>A0ABW6GBM6</accession>
<dbReference type="RefSeq" id="WP_258937511.1">
    <property type="nucleotide sequence ID" value="NZ_JANBBF010000012.1"/>
</dbReference>
<organism evidence="1 2">
    <name type="scientific">Prauserella salsuginis</name>
    <dbReference type="NCBI Taxonomy" id="387889"/>
    <lineage>
        <taxon>Bacteria</taxon>
        <taxon>Bacillati</taxon>
        <taxon>Actinomycetota</taxon>
        <taxon>Actinomycetes</taxon>
        <taxon>Pseudonocardiales</taxon>
        <taxon>Pseudonocardiaceae</taxon>
        <taxon>Prauserella</taxon>
        <taxon>Prauserella salsuginis group</taxon>
    </lineage>
</organism>
<dbReference type="EMBL" id="JBHXCV010000025">
    <property type="protein sequence ID" value="MFD6796604.1"/>
    <property type="molecule type" value="Genomic_DNA"/>
</dbReference>
<comment type="caution">
    <text evidence="1">The sequence shown here is derived from an EMBL/GenBank/DDBJ whole genome shotgun (WGS) entry which is preliminary data.</text>
</comment>
<proteinExistence type="predicted"/>
<dbReference type="Proteomes" id="UP001598673">
    <property type="component" value="Unassembled WGS sequence"/>
</dbReference>